<evidence type="ECO:0000313" key="1">
    <source>
        <dbReference type="EMBL" id="CAA9327510.1"/>
    </source>
</evidence>
<organism evidence="1">
    <name type="scientific">uncultured Cytophagales bacterium</name>
    <dbReference type="NCBI Taxonomy" id="158755"/>
    <lineage>
        <taxon>Bacteria</taxon>
        <taxon>Pseudomonadati</taxon>
        <taxon>Bacteroidota</taxon>
        <taxon>Sphingobacteriia</taxon>
        <taxon>Sphingobacteriales</taxon>
        <taxon>environmental samples</taxon>
    </lineage>
</organism>
<feature type="non-terminal residue" evidence="1">
    <location>
        <position position="102"/>
    </location>
</feature>
<accession>A0A6J4LFF8</accession>
<dbReference type="AlphaFoldDB" id="A0A6J4LFF8"/>
<reference evidence="1" key="1">
    <citation type="submission" date="2020-02" db="EMBL/GenBank/DDBJ databases">
        <authorList>
            <person name="Meier V. D."/>
        </authorList>
    </citation>
    <scope>NUCLEOTIDE SEQUENCE</scope>
    <source>
        <strain evidence="1">AVDCRST_MAG56</strain>
    </source>
</reference>
<dbReference type="EMBL" id="CADCTQ010000604">
    <property type="protein sequence ID" value="CAA9327510.1"/>
    <property type="molecule type" value="Genomic_DNA"/>
</dbReference>
<protein>
    <submittedName>
        <fullName evidence="1">Uncharacterized protein</fullName>
    </submittedName>
</protein>
<gene>
    <name evidence="1" type="ORF">AVDCRST_MAG56-7199</name>
</gene>
<proteinExistence type="predicted"/>
<sequence length="102" mass="11175">GHLRPQRWTGFRSTAGNASGGWVCAISKNQPRADPLGGSNSAAYGFRAAPQRERVGECTYASCIRLFTGCPYFLLVHSGLRFSSVPRVFRDGPPYYIPHLSV</sequence>
<feature type="non-terminal residue" evidence="1">
    <location>
        <position position="1"/>
    </location>
</feature>
<name>A0A6J4LFF8_9SPHI</name>